<feature type="region of interest" description="Disordered" evidence="5">
    <location>
        <begin position="584"/>
        <end position="712"/>
    </location>
</feature>
<feature type="compositionally biased region" description="Acidic residues" evidence="5">
    <location>
        <begin position="585"/>
        <end position="597"/>
    </location>
</feature>
<feature type="region of interest" description="Disordered" evidence="5">
    <location>
        <begin position="1217"/>
        <end position="1264"/>
    </location>
</feature>
<keyword evidence="2" id="KW-0597">Phosphoprotein</keyword>
<evidence type="ECO:0000256" key="4">
    <source>
        <dbReference type="SAM" id="Coils"/>
    </source>
</evidence>
<reference evidence="7 8" key="1">
    <citation type="journal article" date="2012" name="PLoS ONE">
        <title>Sequence and analysis of the genome of the pathogenic yeast Candida orthopsilosis.</title>
        <authorList>
            <person name="Riccombeni A."/>
            <person name="Vidanes G."/>
            <person name="Proux-Wera E."/>
            <person name="Wolfe K.H."/>
            <person name="Butler G."/>
        </authorList>
    </citation>
    <scope>NUCLEOTIDE SEQUENCE [LARGE SCALE GENOMIC DNA]</scope>
    <source>
        <strain evidence="7 8">Co 90-125</strain>
    </source>
</reference>
<dbReference type="GO" id="GO:0007095">
    <property type="term" value="P:mitotic G2 DNA damage checkpoint signaling"/>
    <property type="evidence" value="ECO:0007669"/>
    <property type="project" value="TreeGrafter"/>
</dbReference>
<feature type="coiled-coil region" evidence="4">
    <location>
        <begin position="531"/>
        <end position="566"/>
    </location>
</feature>
<feature type="compositionally biased region" description="Basic and acidic residues" evidence="5">
    <location>
        <begin position="1119"/>
        <end position="1128"/>
    </location>
</feature>
<organism evidence="7 8">
    <name type="scientific">Candida orthopsilosis (strain 90-125)</name>
    <name type="common">Yeast</name>
    <dbReference type="NCBI Taxonomy" id="1136231"/>
    <lineage>
        <taxon>Eukaryota</taxon>
        <taxon>Fungi</taxon>
        <taxon>Dikarya</taxon>
        <taxon>Ascomycota</taxon>
        <taxon>Saccharomycotina</taxon>
        <taxon>Pichiomycetes</taxon>
        <taxon>Debaryomycetaceae</taxon>
        <taxon>Candida/Lodderomyces clade</taxon>
        <taxon>Candida</taxon>
    </lineage>
</organism>
<dbReference type="GeneID" id="14537775"/>
<feature type="compositionally biased region" description="Low complexity" evidence="5">
    <location>
        <begin position="1251"/>
        <end position="1264"/>
    </location>
</feature>
<feature type="compositionally biased region" description="Basic and acidic residues" evidence="5">
    <location>
        <begin position="262"/>
        <end position="272"/>
    </location>
</feature>
<evidence type="ECO:0000256" key="1">
    <source>
        <dbReference type="ARBA" id="ARBA00004123"/>
    </source>
</evidence>
<dbReference type="EMBL" id="HE681719">
    <property type="protein sequence ID" value="CCG21116.1"/>
    <property type="molecule type" value="Genomic_DNA"/>
</dbReference>
<feature type="compositionally biased region" description="Polar residues" evidence="5">
    <location>
        <begin position="201"/>
        <end position="220"/>
    </location>
</feature>
<dbReference type="PANTHER" id="PTHR14396:SF10">
    <property type="entry name" value="CLASPIN"/>
    <property type="match status" value="1"/>
</dbReference>
<feature type="region of interest" description="Disordered" evidence="5">
    <location>
        <begin position="1094"/>
        <end position="1155"/>
    </location>
</feature>
<feature type="region of interest" description="Disordered" evidence="5">
    <location>
        <begin position="985"/>
        <end position="1020"/>
    </location>
</feature>
<evidence type="ECO:0000313" key="7">
    <source>
        <dbReference type="EMBL" id="CCG21116.1"/>
    </source>
</evidence>
<gene>
    <name evidence="7" type="ORF">CORT_0A07310</name>
</gene>
<dbReference type="GO" id="GO:0033314">
    <property type="term" value="P:mitotic DNA replication checkpoint signaling"/>
    <property type="evidence" value="ECO:0007669"/>
    <property type="project" value="TreeGrafter"/>
</dbReference>
<keyword evidence="4" id="KW-0175">Coiled coil</keyword>
<feature type="compositionally biased region" description="Low complexity" evidence="5">
    <location>
        <begin position="694"/>
        <end position="711"/>
    </location>
</feature>
<dbReference type="GO" id="GO:0005634">
    <property type="term" value="C:nucleus"/>
    <property type="evidence" value="ECO:0007669"/>
    <property type="project" value="UniProtKB-SubCell"/>
</dbReference>
<feature type="region of interest" description="Disordered" evidence="5">
    <location>
        <begin position="420"/>
        <end position="461"/>
    </location>
</feature>
<dbReference type="HOGENOM" id="CLU_267364_0_0_1"/>
<keyword evidence="3" id="KW-0539">Nucleus</keyword>
<feature type="compositionally biased region" description="Polar residues" evidence="5">
    <location>
        <begin position="364"/>
        <end position="375"/>
    </location>
</feature>
<name>H8WWX6_CANO9</name>
<evidence type="ECO:0000313" key="8">
    <source>
        <dbReference type="Proteomes" id="UP000005018"/>
    </source>
</evidence>
<dbReference type="InterPro" id="IPR024146">
    <property type="entry name" value="Claspin"/>
</dbReference>
<keyword evidence="8" id="KW-1185">Reference proteome</keyword>
<feature type="compositionally biased region" description="Low complexity" evidence="5">
    <location>
        <begin position="1136"/>
        <end position="1152"/>
    </location>
</feature>
<feature type="compositionally biased region" description="Polar residues" evidence="5">
    <location>
        <begin position="420"/>
        <end position="431"/>
    </location>
</feature>
<dbReference type="eggNOG" id="ENOG502QSP5">
    <property type="taxonomic scope" value="Eukaryota"/>
</dbReference>
<evidence type="ECO:0000256" key="3">
    <source>
        <dbReference type="ARBA" id="ARBA00023242"/>
    </source>
</evidence>
<feature type="region of interest" description="Disordered" evidence="5">
    <location>
        <begin position="262"/>
        <end position="293"/>
    </location>
</feature>
<dbReference type="InterPro" id="IPR018564">
    <property type="entry name" value="Repl_chkpnt_MRC1_dom"/>
</dbReference>
<proteinExistence type="predicted"/>
<feature type="compositionally biased region" description="Basic and acidic residues" evidence="5">
    <location>
        <begin position="734"/>
        <end position="743"/>
    </location>
</feature>
<feature type="region of interest" description="Disordered" evidence="5">
    <location>
        <begin position="195"/>
        <end position="220"/>
    </location>
</feature>
<dbReference type="GO" id="GO:0010997">
    <property type="term" value="F:anaphase-promoting complex binding"/>
    <property type="evidence" value="ECO:0007669"/>
    <property type="project" value="TreeGrafter"/>
</dbReference>
<feature type="compositionally biased region" description="Basic and acidic residues" evidence="5">
    <location>
        <begin position="788"/>
        <end position="826"/>
    </location>
</feature>
<feature type="domain" description="DNA replication checkpoint mediator MRC1" evidence="6">
    <location>
        <begin position="824"/>
        <end position="963"/>
    </location>
</feature>
<feature type="compositionally biased region" description="Acidic residues" evidence="5">
    <location>
        <begin position="773"/>
        <end position="786"/>
    </location>
</feature>
<dbReference type="Proteomes" id="UP000005018">
    <property type="component" value="Chromosome 1"/>
</dbReference>
<evidence type="ECO:0000259" key="6">
    <source>
        <dbReference type="Pfam" id="PF09444"/>
    </source>
</evidence>
<feature type="region of interest" description="Disordered" evidence="5">
    <location>
        <begin position="364"/>
        <end position="387"/>
    </location>
</feature>
<evidence type="ECO:0000256" key="2">
    <source>
        <dbReference type="ARBA" id="ARBA00022553"/>
    </source>
</evidence>
<feature type="compositionally biased region" description="Polar residues" evidence="5">
    <location>
        <begin position="448"/>
        <end position="461"/>
    </location>
</feature>
<accession>H8WWX6</accession>
<sequence length="1264" mass="145057">MVFGIDRVAKLRNLANLFSRILYRRSFNHTQMESAEGIERKYTQMLNFLSDKHPSMDLEHSNDENLDVSKQPNNTTSMLGFDLSDDFMNNVANNKSEGPDLSILDKVRSRLLGENKGQQSLDDTQKIDQGETQIVQEEPLDNRFQLLPQLEVDESEYNQSTQAIDAKSHLHQEFGPTQVVHKNLEATHVIENGSALGPTQILGSGNTQPEQTTPSKSTFDTTQVIPRKDLQNLFVESEDEEEAQPMTSQERQRKIAQLAEEKRQARLQKEREELEQDMTKGSLTDEEEELNTEANDTVVSSHMKSDGLSTKDLEKAQEFINIQKRQIDIRPDFERKQVFTKEKFLDLFSDDEDEDEDIFGLTKKATQAQQPSSPTMDEVLKSSPTTSPVKDNTFDLFQIHSKPTQSSNPLELYAQRLKQNLPSSPSNNQHNKGPVINLDSDSDAEIGHSSSPLRTQHNSRFSNHATELDVIPELTKEQKFLIRQRFAKKKYQNSKHTAKDTDKHNRQSNFFKQLQKRNIDQLKVHKMNDPEHALMEELEKDEESMASLLEREMERVRKIRKKEKLQERAKLALLGKKLGMKMVESGDDGECDQDIPESDVAGSEVPDSDYNSDDQDQDDDVGEEEEDNKEVEFSDINSSFNDNEGEQNLVTHDDDSHELFQNLQPRDKDNSFMSTQGDAQVKCEPKLPSFKDLTQSQSQSQHQTQVDQPTQVDNSLLEDDLETQVINKELYTQADEKSSRAVVDDDDDDLITPARVNKGRKAMRNKMMQIKEEPEDQLDKDEEADEAGTNKEDPEILQQRIKEYEQKIRRKELQARKRRKELEKSGARSMFDGEAEESEDEWKGLGGVDGEFSDIANSEDEKMIDNNLNIDLQDDEIRKKFMEEYQIKDQRELEKLLDDIKNHKLIKRVGANNNGFDIELSDEEDQLLAAYRKQKLIEQQQRLLQNKKLQALSKDEKSKAFFDTIQDKHEVIVIDSDSDVEAFGDATGNPFVEGKNESSKKKPSSGDKDFVEIEDEEDSLEKEAPLKQTIKIEESFVQNKLSFLYQSVYDDDDSGYNRIQRLSKLQHGISDDDDEDVDDIFALKSKSVLQSNRQVTNIDRKQVNSKKRKLDQDEPTDVDENRQDGGDTDKDDDEVNYNNNNNNNNNDQINLDVIDDDDDDEFMPIFKKPSITKSFKSFQEQKGITYNKQGKQQFSGVTISKQYKVVSGSKASITYMSSKSAKNNQHGQQYKSFKERAIEQSLHNSRRERSGSTSSKLFSSSDFL</sequence>
<dbReference type="OrthoDB" id="2130597at2759"/>
<feature type="region of interest" description="Disordered" evidence="5">
    <location>
        <begin position="734"/>
        <end position="853"/>
    </location>
</feature>
<evidence type="ECO:0000256" key="5">
    <source>
        <dbReference type="SAM" id="MobiDB-lite"/>
    </source>
</evidence>
<dbReference type="AlphaFoldDB" id="H8WWX6"/>
<dbReference type="RefSeq" id="XP_003866555.1">
    <property type="nucleotide sequence ID" value="XM_003866507.1"/>
</dbReference>
<dbReference type="Pfam" id="PF09444">
    <property type="entry name" value="MRC1"/>
    <property type="match status" value="1"/>
</dbReference>
<feature type="compositionally biased region" description="Polar residues" evidence="5">
    <location>
        <begin position="1217"/>
        <end position="1231"/>
    </location>
</feature>
<feature type="compositionally biased region" description="Acidic residues" evidence="5">
    <location>
        <begin position="606"/>
        <end position="629"/>
    </location>
</feature>
<dbReference type="KEGG" id="cot:CORT_0A07310"/>
<protein>
    <submittedName>
        <fullName evidence="7">Gin1 protein</fullName>
    </submittedName>
</protein>
<dbReference type="PANTHER" id="PTHR14396">
    <property type="entry name" value="CLASPIN"/>
    <property type="match status" value="1"/>
</dbReference>
<feature type="compositionally biased region" description="Basic and acidic residues" evidence="5">
    <location>
        <begin position="994"/>
        <end position="1011"/>
    </location>
</feature>
<feature type="compositionally biased region" description="Polar residues" evidence="5">
    <location>
        <begin position="635"/>
        <end position="650"/>
    </location>
</feature>
<comment type="subcellular location">
    <subcellularLocation>
        <location evidence="1">Nucleus</location>
    </subcellularLocation>
</comment>